<organism evidence="7 8">
    <name type="scientific">Phlyctema vagabunda</name>
    <dbReference type="NCBI Taxonomy" id="108571"/>
    <lineage>
        <taxon>Eukaryota</taxon>
        <taxon>Fungi</taxon>
        <taxon>Dikarya</taxon>
        <taxon>Ascomycota</taxon>
        <taxon>Pezizomycotina</taxon>
        <taxon>Leotiomycetes</taxon>
        <taxon>Helotiales</taxon>
        <taxon>Dermateaceae</taxon>
        <taxon>Phlyctema</taxon>
    </lineage>
</organism>
<dbReference type="InterPro" id="IPR050091">
    <property type="entry name" value="PKS_NRPS_Biosynth_Enz"/>
</dbReference>
<dbReference type="InterPro" id="IPR009081">
    <property type="entry name" value="PP-bd_ACP"/>
</dbReference>
<dbReference type="PROSITE" id="PS50075">
    <property type="entry name" value="CARRIER"/>
    <property type="match status" value="1"/>
</dbReference>
<keyword evidence="4" id="KW-0511">Multifunctional enzyme</keyword>
<feature type="domain" description="Carrier" evidence="5">
    <location>
        <begin position="2032"/>
        <end position="2109"/>
    </location>
</feature>
<evidence type="ECO:0000256" key="2">
    <source>
        <dbReference type="ARBA" id="ARBA00022553"/>
    </source>
</evidence>
<dbReference type="InterPro" id="IPR016039">
    <property type="entry name" value="Thiolase-like"/>
</dbReference>
<evidence type="ECO:0000256" key="4">
    <source>
        <dbReference type="ARBA" id="ARBA00023268"/>
    </source>
</evidence>
<keyword evidence="8" id="KW-1185">Reference proteome</keyword>
<dbReference type="InterPro" id="IPR014030">
    <property type="entry name" value="Ketoacyl_synth_N"/>
</dbReference>
<dbReference type="SUPFAM" id="SSF52151">
    <property type="entry name" value="FabD/lysophospholipase-like"/>
    <property type="match status" value="1"/>
</dbReference>
<dbReference type="SUPFAM" id="SSF47336">
    <property type="entry name" value="ACP-like"/>
    <property type="match status" value="1"/>
</dbReference>
<keyword evidence="1" id="KW-0596">Phosphopantetheine</keyword>
<dbReference type="Pfam" id="PF08659">
    <property type="entry name" value="KR"/>
    <property type="match status" value="1"/>
</dbReference>
<dbReference type="Pfam" id="PF16197">
    <property type="entry name" value="KAsynt_C_assoc"/>
    <property type="match status" value="1"/>
</dbReference>
<dbReference type="InterPro" id="IPR001227">
    <property type="entry name" value="Ac_transferase_dom_sf"/>
</dbReference>
<dbReference type="PANTHER" id="PTHR43775:SF20">
    <property type="entry name" value="HYBRID PKS-NRPS SYNTHETASE APDA"/>
    <property type="match status" value="1"/>
</dbReference>
<dbReference type="SUPFAM" id="SSF55048">
    <property type="entry name" value="Probable ACP-binding domain of malonyl-CoA ACP transacylase"/>
    <property type="match status" value="1"/>
</dbReference>
<dbReference type="InterPro" id="IPR032821">
    <property type="entry name" value="PKS_assoc"/>
</dbReference>
<dbReference type="InterPro" id="IPR016035">
    <property type="entry name" value="Acyl_Trfase/lysoPLipase"/>
</dbReference>
<dbReference type="SMART" id="SM00827">
    <property type="entry name" value="PKS_AT"/>
    <property type="match status" value="1"/>
</dbReference>
<dbReference type="Gene3D" id="3.40.47.10">
    <property type="match status" value="1"/>
</dbReference>
<dbReference type="Pfam" id="PF02801">
    <property type="entry name" value="Ketoacyl-synt_C"/>
    <property type="match status" value="1"/>
</dbReference>
<evidence type="ECO:0000259" key="6">
    <source>
        <dbReference type="PROSITE" id="PS52004"/>
    </source>
</evidence>
<dbReference type="EMBL" id="JBFCZG010000002">
    <property type="protein sequence ID" value="KAL3426053.1"/>
    <property type="molecule type" value="Genomic_DNA"/>
</dbReference>
<evidence type="ECO:0000259" key="5">
    <source>
        <dbReference type="PROSITE" id="PS50075"/>
    </source>
</evidence>
<evidence type="ECO:0000313" key="7">
    <source>
        <dbReference type="EMBL" id="KAL3426053.1"/>
    </source>
</evidence>
<feature type="domain" description="Ketosynthase family 3 (KS3)" evidence="6">
    <location>
        <begin position="7"/>
        <end position="428"/>
    </location>
</feature>
<evidence type="ECO:0000313" key="8">
    <source>
        <dbReference type="Proteomes" id="UP001629113"/>
    </source>
</evidence>
<dbReference type="InterPro" id="IPR057326">
    <property type="entry name" value="KR_dom"/>
</dbReference>
<dbReference type="InterPro" id="IPR036736">
    <property type="entry name" value="ACP-like_sf"/>
</dbReference>
<dbReference type="CDD" id="cd05274">
    <property type="entry name" value="KR_FAS_SDR_x"/>
    <property type="match status" value="1"/>
</dbReference>
<keyword evidence="3" id="KW-0808">Transferase</keyword>
<dbReference type="SUPFAM" id="SSF53901">
    <property type="entry name" value="Thiolase-like"/>
    <property type="match status" value="1"/>
</dbReference>
<reference evidence="7 8" key="1">
    <citation type="submission" date="2024-06" db="EMBL/GenBank/DDBJ databases">
        <title>Complete genome of Phlyctema vagabunda strain 19-DSS-EL-015.</title>
        <authorList>
            <person name="Fiorenzani C."/>
        </authorList>
    </citation>
    <scope>NUCLEOTIDE SEQUENCE [LARGE SCALE GENOMIC DNA]</scope>
    <source>
        <strain evidence="7 8">19-DSS-EL-015</strain>
    </source>
</reference>
<dbReference type="Pfam" id="PF00698">
    <property type="entry name" value="Acyl_transf_1"/>
    <property type="match status" value="1"/>
</dbReference>
<keyword evidence="2" id="KW-0597">Phosphoprotein</keyword>
<evidence type="ECO:0000256" key="1">
    <source>
        <dbReference type="ARBA" id="ARBA00022450"/>
    </source>
</evidence>
<dbReference type="InterPro" id="IPR013968">
    <property type="entry name" value="PKS_KR"/>
</dbReference>
<comment type="caution">
    <text evidence="7">The sequence shown here is derived from an EMBL/GenBank/DDBJ whole genome shotgun (WGS) entry which is preliminary data.</text>
</comment>
<dbReference type="Pfam" id="PF00109">
    <property type="entry name" value="ketoacyl-synt"/>
    <property type="match status" value="1"/>
</dbReference>
<dbReference type="Gene3D" id="3.40.50.720">
    <property type="entry name" value="NAD(P)-binding Rossmann-like Domain"/>
    <property type="match status" value="1"/>
</dbReference>
<accession>A0ABR4PS87</accession>
<protein>
    <submittedName>
        <fullName evidence="7">Beta-ketoacyl synthase domain-containing protein</fullName>
    </submittedName>
</protein>
<dbReference type="SUPFAM" id="SSF51735">
    <property type="entry name" value="NAD(P)-binding Rossmann-fold domains"/>
    <property type="match status" value="1"/>
</dbReference>
<name>A0ABR4PS87_9HELO</name>
<dbReference type="SMART" id="SM00822">
    <property type="entry name" value="PKS_KR"/>
    <property type="match status" value="1"/>
</dbReference>
<dbReference type="PROSITE" id="PS52004">
    <property type="entry name" value="KS3_2"/>
    <property type="match status" value="1"/>
</dbReference>
<dbReference type="Gene3D" id="3.40.366.10">
    <property type="entry name" value="Malonyl-Coenzyme A Acyl Carrier Protein, domain 2"/>
    <property type="match status" value="1"/>
</dbReference>
<dbReference type="PANTHER" id="PTHR43775">
    <property type="entry name" value="FATTY ACID SYNTHASE"/>
    <property type="match status" value="1"/>
</dbReference>
<sequence length="2115" mass="234671">MSTRTSQDDIAIIGMSCRVAGAQSPSQLWDVLSTSQDLRKKITRFNMDAFYHREGGPRKGMTNVRNAYMLEDDTIDRFDHAFFHTTPIEAASIDPQQRMLLEIAYEAMENAGLVLEDFQGTDTAVFAGMFTHNPFSTRDIEATPRYMATGTATCMAANRISYFFNLSGASMTVNTACSSTMAALHQAVRTLQRGDASMALVCGAKLILTPDMFIPSSELGFLSPTGTCHSFDAKGDGYARGEGVLALLIKPLEDAIRCGDPVRAVLKAVALNQDGRTQGITLPSANAQRENMIKLYHDNNIAPASIQYLEAHGTGTSAGDPLEFEAINSVFSRTRYGNPLVVGSIKSSIGHLEACAALAGIIKTVLCLERNRIPPQINFNAPNPKINFQAVTIPDVVVDWPAATSGVRRAAINTFGAGGTNGHAVLEEYINSSPITKVEDGVFLFKVSAADSDSLRRLSLQYAEYTEHHQPSIQDLAHTLLARRSLLRHSYFFTAQSLREVIAKLRDDSNTPYITGGEKIQEIVFVFAGQGAQWPQMGKELLEHSEIFRATISECEQALLSLADAPEWSLTAELLRPPSSTNVYHANISQPICTAVQIGLVNVWRSWGLQPSNVVGHSSGEIGAAYTVGFISLRDAIIVAYYRGLYVANMDENRDSESSTGLMSMCAIGTSENLVSQYLEMFPDLDLAAVNSPESCTLSGGKESIRALVQVATSDGIFCRELKVDIAYHSRFMLSIADRYEEALVEARVTFKNSQSPSTMISSVTCEVLRAEDCTPKYWKENMVSTVQFYLALKKSLSSFSETVATIELGPHPALLSPMKETFRFLEKDIVRTFHSFYRNRNAVETMLLNAGAMMAARIKLDTYALNGRVDSNGIKIYVPWLSGLKETNPDTNMPITVFLLMAIEAARQLQISLELNSKFCQLSEVIFEEDLPLSLFSRPDTVIELHFSAKKNKGETYTFTISSLPTDEARPEMNHASGIISWEDRVKRVSDLHGFRIQHDPMLLDRYRELKPGFDEKLKSVRTSGSSFTGAFKTTDAAPSTSVQFLTLDALLTLPVLPSLVSRLPWKSRVLSIGLMTIPTQIIAFDDPTFAVRAALSGRFELEINRGSKCLHILDLSLQDLGTYHPQREFGSLLYRPSMLPDISLLPFTETPINLQALLSMVTHKWPMCDLGVCQLGQEKTNRILECLRKWERKRYRSIQVTFEQTLRLEKDVRFSDTFDTDTRLHMLFAAESTRSEHITEFIGPHGILCLERITEAAEVDLTKSFEMIGFVQFMDGSDPWSLWRRRASPKLAPLRNVRIFSSGLLTDLIDDLPAKLVELEHNSISRFCTLETESYDAIIMESDIKSIISTWPGDQLIPWLQHLLRFSKRIIWVTQKQQESPFASLAGIVLRTLQSEKPSLKVTWLKFQLPDQVNLIKETVLRILSADLDDNEIQYNMVDSKFQIMRYLPDDELSALTGLTGPVSTSVDSGNYELMIKYPNKPVIAVSNSCPPISPLPEYLVTVEVIASVVDEQDIQAHNTYAAGLSGRFFGGEVISTSAEWFKPGQFVIGWQKSRCKSKFTTVPHGNLFECYDSESVVKSTTYFAAMCAALAIVDGNARARTGDTFRLDLSGILKEAVENFATDCGALVLRKDEAATADFDVTIHPKYGITINQSRVNVEDYLSTAHGAYIIERVWAGGLQFSSPITITNLSNVEEAFLDGTPEAAYSNIIVHHCLTKAKDILATYQPTSNLLGNGAYIVIGGLGGLGRYVLTWMAQNGAKNLFVISRGGLKTDNAQETFDHLKASGVSLTVLKADACDHNAMEKILRTVRQQHSIKGVLNLAVLLGDAPLASMTGAEWDRALQLKIRSSWILHEKTLDDELEFFIMFSSIASVLGNRNQAGYNVGNGFLNSLTQFRRSIGLCGVSIGLGAMTDIGILYDLKKGEAMLQTLTRSGLTHLQRHHLGKIMEAAVNESYNLKSDRPFILTGLEMFERVDGKLVGSQDQTMLYWTELPEFGFLQSHRKTWDSDRNTDTQYMDLKEGVNKADESEARALLLDAFMGFLAQLLGYQVTTLDAKNPLVAYGIDSLTGVSCQYWFHRELDVDVKVPDILGAKSFENLVDKVYKKIKDSRTA</sequence>
<proteinExistence type="predicted"/>
<dbReference type="Proteomes" id="UP001629113">
    <property type="component" value="Unassembled WGS sequence"/>
</dbReference>
<dbReference type="CDD" id="cd00833">
    <property type="entry name" value="PKS"/>
    <property type="match status" value="1"/>
</dbReference>
<gene>
    <name evidence="7" type="ORF">PVAG01_02844</name>
</gene>
<evidence type="ECO:0000256" key="3">
    <source>
        <dbReference type="ARBA" id="ARBA00022679"/>
    </source>
</evidence>
<dbReference type="Gene3D" id="3.10.129.10">
    <property type="entry name" value="Hotdog Thioesterase"/>
    <property type="match status" value="1"/>
</dbReference>
<dbReference type="InterPro" id="IPR014031">
    <property type="entry name" value="Ketoacyl_synth_C"/>
</dbReference>
<dbReference type="SMART" id="SM00825">
    <property type="entry name" value="PKS_KS"/>
    <property type="match status" value="1"/>
</dbReference>
<dbReference type="InterPro" id="IPR014043">
    <property type="entry name" value="Acyl_transferase_dom"/>
</dbReference>
<dbReference type="InterPro" id="IPR016036">
    <property type="entry name" value="Malonyl_transacylase_ACP-bd"/>
</dbReference>
<dbReference type="InterPro" id="IPR020841">
    <property type="entry name" value="PKS_Beta-ketoAc_synthase_dom"/>
</dbReference>
<dbReference type="InterPro" id="IPR036291">
    <property type="entry name" value="NAD(P)-bd_dom_sf"/>
</dbReference>